<dbReference type="PANTHER" id="PTHR43673">
    <property type="entry name" value="NAD(P)H NITROREDUCTASE YDGI-RELATED"/>
    <property type="match status" value="1"/>
</dbReference>
<evidence type="ECO:0000313" key="6">
    <source>
        <dbReference type="Proteomes" id="UP000193870"/>
    </source>
</evidence>
<feature type="domain" description="Nitroreductase" evidence="4">
    <location>
        <begin position="15"/>
        <end position="158"/>
    </location>
</feature>
<dbReference type="AlphaFoldDB" id="A0A1Y5T8H8"/>
<dbReference type="EC" id="1.13.11.79" evidence="5"/>
<keyword evidence="2 5" id="KW-0560">Oxidoreductase</keyword>
<evidence type="ECO:0000256" key="3">
    <source>
        <dbReference type="SAM" id="MobiDB-lite"/>
    </source>
</evidence>
<evidence type="ECO:0000259" key="4">
    <source>
        <dbReference type="Pfam" id="PF00881"/>
    </source>
</evidence>
<dbReference type="Proteomes" id="UP000193870">
    <property type="component" value="Unassembled WGS sequence"/>
</dbReference>
<dbReference type="Gene3D" id="3.40.109.10">
    <property type="entry name" value="NADH Oxidase"/>
    <property type="match status" value="1"/>
</dbReference>
<dbReference type="InterPro" id="IPR029479">
    <property type="entry name" value="Nitroreductase"/>
</dbReference>
<evidence type="ECO:0000313" key="5">
    <source>
        <dbReference type="EMBL" id="SLN58044.1"/>
    </source>
</evidence>
<keyword evidence="6" id="KW-1185">Reference proteome</keyword>
<feature type="region of interest" description="Disordered" evidence="3">
    <location>
        <begin position="168"/>
        <end position="195"/>
    </location>
</feature>
<sequence length="195" mass="21712">MPRSSDHPIDRIFLDRQSPRSFTDDEIPEAELLTLLEAARWAPSSSNIQPWRFIWARRGTEQWKQFLPLLLPGNRRWADRAAALVFIVSATERVKSDGTSAPSATHAYDAGITSGFLALQAHMRGWSTHFMAGIDKDGARSALHVPDSFAIHTAVAIGRRGPAEALSEELRAREVPSDRRPLDETAFEGRFPADP</sequence>
<reference evidence="5 6" key="1">
    <citation type="submission" date="2017-03" db="EMBL/GenBank/DDBJ databases">
        <authorList>
            <person name="Afonso C.L."/>
            <person name="Miller P.J."/>
            <person name="Scott M.A."/>
            <person name="Spackman E."/>
            <person name="Goraichik I."/>
            <person name="Dimitrov K.M."/>
            <person name="Suarez D.L."/>
            <person name="Swayne D.E."/>
        </authorList>
    </citation>
    <scope>NUCLEOTIDE SEQUENCE [LARGE SCALE GENOMIC DNA]</scope>
    <source>
        <strain evidence="5 6">CECT 7066</strain>
    </source>
</reference>
<dbReference type="STRING" id="315423.SAMN04488020_108117"/>
<gene>
    <name evidence="5" type="ORF">PAM7066_02825</name>
</gene>
<dbReference type="RefSeq" id="WP_085854829.1">
    <property type="nucleotide sequence ID" value="NZ_FOPF01000008.1"/>
</dbReference>
<name>A0A1Y5T8H8_9RHOB</name>
<protein>
    <submittedName>
        <fullName evidence="5">5,6-dimethylbenzimidazole synthase</fullName>
        <ecNumber evidence="5">1.13.11.79</ecNumber>
    </submittedName>
</protein>
<organism evidence="5 6">
    <name type="scientific">Palleronia marisminoris</name>
    <dbReference type="NCBI Taxonomy" id="315423"/>
    <lineage>
        <taxon>Bacteria</taxon>
        <taxon>Pseudomonadati</taxon>
        <taxon>Pseudomonadota</taxon>
        <taxon>Alphaproteobacteria</taxon>
        <taxon>Rhodobacterales</taxon>
        <taxon>Roseobacteraceae</taxon>
        <taxon>Palleronia</taxon>
    </lineage>
</organism>
<evidence type="ECO:0000256" key="2">
    <source>
        <dbReference type="ARBA" id="ARBA00023002"/>
    </source>
</evidence>
<dbReference type="PANTHER" id="PTHR43673:SF10">
    <property type="entry name" value="NADH DEHYDROGENASE_NAD(P)H NITROREDUCTASE XCC3605-RELATED"/>
    <property type="match status" value="1"/>
</dbReference>
<dbReference type="EMBL" id="FWFV01000008">
    <property type="protein sequence ID" value="SLN58044.1"/>
    <property type="molecule type" value="Genomic_DNA"/>
</dbReference>
<dbReference type="GO" id="GO:0102919">
    <property type="term" value="F:5,6-dimethylbenzimidazole synthase activity"/>
    <property type="evidence" value="ECO:0007669"/>
    <property type="project" value="UniProtKB-EC"/>
</dbReference>
<dbReference type="OrthoDB" id="9802510at2"/>
<comment type="similarity">
    <text evidence="1">Belongs to the nitroreductase family.</text>
</comment>
<proteinExistence type="inferred from homology"/>
<evidence type="ECO:0000256" key="1">
    <source>
        <dbReference type="ARBA" id="ARBA00007118"/>
    </source>
</evidence>
<dbReference type="InterPro" id="IPR000415">
    <property type="entry name" value="Nitroreductase-like"/>
</dbReference>
<dbReference type="CDD" id="cd02138">
    <property type="entry name" value="TdsD-like"/>
    <property type="match status" value="1"/>
</dbReference>
<dbReference type="SUPFAM" id="SSF55469">
    <property type="entry name" value="FMN-dependent nitroreductase-like"/>
    <property type="match status" value="1"/>
</dbReference>
<accession>A0A1Y5T8H8</accession>
<dbReference type="Pfam" id="PF00881">
    <property type="entry name" value="Nitroreductase"/>
    <property type="match status" value="1"/>
</dbReference>
<feature type="compositionally biased region" description="Basic and acidic residues" evidence="3">
    <location>
        <begin position="168"/>
        <end position="183"/>
    </location>
</feature>